<dbReference type="EMBL" id="JAYRBN010000091">
    <property type="protein sequence ID" value="KAL2730174.1"/>
    <property type="molecule type" value="Genomic_DNA"/>
</dbReference>
<evidence type="ECO:0000313" key="2">
    <source>
        <dbReference type="EMBL" id="KAL2730174.1"/>
    </source>
</evidence>
<dbReference type="Proteomes" id="UP001607303">
    <property type="component" value="Unassembled WGS sequence"/>
</dbReference>
<feature type="region of interest" description="Disordered" evidence="1">
    <location>
        <begin position="41"/>
        <end position="67"/>
    </location>
</feature>
<accession>A0ABD2BBR8</accession>
<gene>
    <name evidence="2" type="ORF">V1477_015985</name>
</gene>
<reference evidence="2 3" key="1">
    <citation type="journal article" date="2024" name="Ann. Entomol. Soc. Am.">
        <title>Genomic analyses of the southern and eastern yellowjacket wasps (Hymenoptera: Vespidae) reveal evolutionary signatures of social life.</title>
        <authorList>
            <person name="Catto M.A."/>
            <person name="Caine P.B."/>
            <person name="Orr S.E."/>
            <person name="Hunt B.G."/>
            <person name="Goodisman M.A.D."/>
        </authorList>
    </citation>
    <scope>NUCLEOTIDE SEQUENCE [LARGE SCALE GENOMIC DNA]</scope>
    <source>
        <strain evidence="2">232</strain>
        <tissue evidence="2">Head and thorax</tissue>
    </source>
</reference>
<sequence>MEASKNKERVYSRHRRRLSYDFVGIGKFYGFVPAARLKATEGRIERSQEGGEEVKGKEEGSAKKEMARPEYFHNELFFEYAMQRWHDTRPLQHTKHRGYPRESKRRCLGKEKRKGGHVLPFDDDDDDNDDGDDDDDNDDGDDEDEDDGEE</sequence>
<evidence type="ECO:0000256" key="1">
    <source>
        <dbReference type="SAM" id="MobiDB-lite"/>
    </source>
</evidence>
<dbReference type="AlphaFoldDB" id="A0ABD2BBR8"/>
<organism evidence="2 3">
    <name type="scientific">Vespula maculifrons</name>
    <name type="common">Eastern yellow jacket</name>
    <name type="synonym">Wasp</name>
    <dbReference type="NCBI Taxonomy" id="7453"/>
    <lineage>
        <taxon>Eukaryota</taxon>
        <taxon>Metazoa</taxon>
        <taxon>Ecdysozoa</taxon>
        <taxon>Arthropoda</taxon>
        <taxon>Hexapoda</taxon>
        <taxon>Insecta</taxon>
        <taxon>Pterygota</taxon>
        <taxon>Neoptera</taxon>
        <taxon>Endopterygota</taxon>
        <taxon>Hymenoptera</taxon>
        <taxon>Apocrita</taxon>
        <taxon>Aculeata</taxon>
        <taxon>Vespoidea</taxon>
        <taxon>Vespidae</taxon>
        <taxon>Vespinae</taxon>
        <taxon>Vespula</taxon>
    </lineage>
</organism>
<protein>
    <submittedName>
        <fullName evidence="2">Uncharacterized protein</fullName>
    </submittedName>
</protein>
<feature type="compositionally biased region" description="Acidic residues" evidence="1">
    <location>
        <begin position="121"/>
        <end position="150"/>
    </location>
</feature>
<evidence type="ECO:0000313" key="3">
    <source>
        <dbReference type="Proteomes" id="UP001607303"/>
    </source>
</evidence>
<comment type="caution">
    <text evidence="2">The sequence shown here is derived from an EMBL/GenBank/DDBJ whole genome shotgun (WGS) entry which is preliminary data.</text>
</comment>
<name>A0ABD2BBR8_VESMC</name>
<feature type="region of interest" description="Disordered" evidence="1">
    <location>
        <begin position="89"/>
        <end position="150"/>
    </location>
</feature>
<feature type="compositionally biased region" description="Basic residues" evidence="1">
    <location>
        <begin position="92"/>
        <end position="116"/>
    </location>
</feature>
<proteinExistence type="predicted"/>
<keyword evidence="3" id="KW-1185">Reference proteome</keyword>